<feature type="domain" description="Ground-like" evidence="1">
    <location>
        <begin position="169"/>
        <end position="237"/>
    </location>
</feature>
<evidence type="ECO:0000313" key="3">
    <source>
        <dbReference type="Proteomes" id="UP000053676"/>
    </source>
</evidence>
<sequence length="240" mass="26289">MTFSVTAQGCDVVCRDDEKKSDSVPPEPVSTPCTARLIRPPRRRCRRGCCGVALPPPCPMPVCAPPPPPLPCPPPPMCPPQFCPPPPLCPPPPPPPPPPMCPPPPPPPPPMYQPCQSYAPAPVYQQYVAPPAVDCCCRCGVPCRYSYRHRTHGSKIFAADSIEEEMEATCNNKKLKVIIEDNMTTDPTIAKRAIQKAAEEKLFGKFNVICAKGDFSYIAYTETYCQASNEDITCYAFKPM</sequence>
<dbReference type="AlphaFoldDB" id="W2TFJ2"/>
<dbReference type="KEGG" id="nai:NECAME_02366"/>
<dbReference type="OMA" id="RCKPCIP"/>
<evidence type="ECO:0000313" key="2">
    <source>
        <dbReference type="EMBL" id="ETN80618.1"/>
    </source>
</evidence>
<reference evidence="3" key="1">
    <citation type="journal article" date="2014" name="Nat. Genet.">
        <title>Genome of the human hookworm Necator americanus.</title>
        <authorList>
            <person name="Tang Y.T."/>
            <person name="Gao X."/>
            <person name="Rosa B.A."/>
            <person name="Abubucker S."/>
            <person name="Hallsworth-Pepin K."/>
            <person name="Martin J."/>
            <person name="Tyagi R."/>
            <person name="Heizer E."/>
            <person name="Zhang X."/>
            <person name="Bhonagiri-Palsikar V."/>
            <person name="Minx P."/>
            <person name="Warren W.C."/>
            <person name="Wang Q."/>
            <person name="Zhan B."/>
            <person name="Hotez P.J."/>
            <person name="Sternberg P.W."/>
            <person name="Dougall A."/>
            <person name="Gaze S.T."/>
            <person name="Mulvenna J."/>
            <person name="Sotillo J."/>
            <person name="Ranganathan S."/>
            <person name="Rabelo E.M."/>
            <person name="Wilson R.K."/>
            <person name="Felgner P.L."/>
            <person name="Bethony J."/>
            <person name="Hawdon J.M."/>
            <person name="Gasser R.B."/>
            <person name="Loukas A."/>
            <person name="Mitreva M."/>
        </authorList>
    </citation>
    <scope>NUCLEOTIDE SEQUENCE [LARGE SCALE GENOMIC DNA]</scope>
</reference>
<dbReference type="InterPro" id="IPR007284">
    <property type="entry name" value="Ground-like_dom"/>
</dbReference>
<dbReference type="STRING" id="51031.W2TFJ2"/>
<name>W2TFJ2_NECAM</name>
<keyword evidence="3" id="KW-1185">Reference proteome</keyword>
<organism evidence="2 3">
    <name type="scientific">Necator americanus</name>
    <name type="common">Human hookworm</name>
    <dbReference type="NCBI Taxonomy" id="51031"/>
    <lineage>
        <taxon>Eukaryota</taxon>
        <taxon>Metazoa</taxon>
        <taxon>Ecdysozoa</taxon>
        <taxon>Nematoda</taxon>
        <taxon>Chromadorea</taxon>
        <taxon>Rhabditida</taxon>
        <taxon>Rhabditina</taxon>
        <taxon>Rhabditomorpha</taxon>
        <taxon>Strongyloidea</taxon>
        <taxon>Ancylostomatidae</taxon>
        <taxon>Bunostominae</taxon>
        <taxon>Necator</taxon>
    </lineage>
</organism>
<gene>
    <name evidence="2" type="ORF">NECAME_02366</name>
</gene>
<protein>
    <submittedName>
        <fullName evidence="2">Ground-like domain protein</fullName>
    </submittedName>
</protein>
<dbReference type="EMBL" id="KI659040">
    <property type="protein sequence ID" value="ETN80618.1"/>
    <property type="molecule type" value="Genomic_DNA"/>
</dbReference>
<accession>W2TFJ2</accession>
<dbReference type="Proteomes" id="UP000053676">
    <property type="component" value="Unassembled WGS sequence"/>
</dbReference>
<dbReference type="Pfam" id="PF04155">
    <property type="entry name" value="Ground-like"/>
    <property type="match status" value="1"/>
</dbReference>
<dbReference type="OrthoDB" id="5858182at2759"/>
<dbReference type="PRINTS" id="PR01217">
    <property type="entry name" value="PRICHEXTENSN"/>
</dbReference>
<evidence type="ECO:0000259" key="1">
    <source>
        <dbReference type="Pfam" id="PF04155"/>
    </source>
</evidence>
<proteinExistence type="predicted"/>